<dbReference type="EMBL" id="JASAOK010000025">
    <property type="protein sequence ID" value="KAK6220977.1"/>
    <property type="molecule type" value="Genomic_DNA"/>
</dbReference>
<sequence>MRVTVIGATGETGSAVVDGLLSSPEVTFRTAEDVEAEIAKSKDDPERFLDHYHYSYHMSCDIKGENTPEYARYLGYLVAKDLYPDLHGISFEDFVKETLEKGLEPMYEMNRDVMLKYGTLAFRGANAKDSA</sequence>
<dbReference type="InterPro" id="IPR036291">
    <property type="entry name" value="NAD(P)-bd_dom_sf"/>
</dbReference>
<keyword evidence="2" id="KW-1185">Reference proteome</keyword>
<reference evidence="1 2" key="1">
    <citation type="submission" date="2023-04" db="EMBL/GenBank/DDBJ databases">
        <title>Colletotrichum tabacum stain YC1 causing leaf anthracnose on Nicotiana tabacum(L.) cv.</title>
        <authorList>
            <person name="Ji Z."/>
            <person name="Wang M."/>
            <person name="Zhang J."/>
            <person name="Wang N."/>
            <person name="Zhou Z."/>
        </authorList>
    </citation>
    <scope>NUCLEOTIDE SEQUENCE [LARGE SCALE GENOMIC DNA]</scope>
    <source>
        <strain evidence="1 2">YC1</strain>
    </source>
</reference>
<evidence type="ECO:0000313" key="2">
    <source>
        <dbReference type="Proteomes" id="UP001327957"/>
    </source>
</evidence>
<name>A0AAV9TH70_9PEZI</name>
<proteinExistence type="predicted"/>
<dbReference type="AlphaFoldDB" id="A0AAV9TH70"/>
<accession>A0AAV9TH70</accession>
<gene>
    <name evidence="1" type="ORF">QIS74_04969</name>
</gene>
<dbReference type="SUPFAM" id="SSF51735">
    <property type="entry name" value="NAD(P)-binding Rossmann-fold domains"/>
    <property type="match status" value="1"/>
</dbReference>
<evidence type="ECO:0000313" key="1">
    <source>
        <dbReference type="EMBL" id="KAK6220977.1"/>
    </source>
</evidence>
<organism evidence="1 2">
    <name type="scientific">Colletotrichum tabaci</name>
    <dbReference type="NCBI Taxonomy" id="1209068"/>
    <lineage>
        <taxon>Eukaryota</taxon>
        <taxon>Fungi</taxon>
        <taxon>Dikarya</taxon>
        <taxon>Ascomycota</taxon>
        <taxon>Pezizomycotina</taxon>
        <taxon>Sordariomycetes</taxon>
        <taxon>Hypocreomycetidae</taxon>
        <taxon>Glomerellales</taxon>
        <taxon>Glomerellaceae</taxon>
        <taxon>Colletotrichum</taxon>
        <taxon>Colletotrichum destructivum species complex</taxon>
    </lineage>
</organism>
<dbReference type="Gene3D" id="3.90.25.10">
    <property type="entry name" value="UDP-galactose 4-epimerase, domain 1"/>
    <property type="match status" value="1"/>
</dbReference>
<comment type="caution">
    <text evidence="1">The sequence shown here is derived from an EMBL/GenBank/DDBJ whole genome shotgun (WGS) entry which is preliminary data.</text>
</comment>
<dbReference type="Gene3D" id="3.40.50.720">
    <property type="entry name" value="NAD(P)-binding Rossmann-like Domain"/>
    <property type="match status" value="1"/>
</dbReference>
<dbReference type="Proteomes" id="UP001327957">
    <property type="component" value="Unassembled WGS sequence"/>
</dbReference>
<protein>
    <submittedName>
        <fullName evidence="1">Uncharacterized protein</fullName>
    </submittedName>
</protein>